<proteinExistence type="predicted"/>
<gene>
    <name evidence="2" type="ORF">Q31a_16390</name>
</gene>
<dbReference type="KEGG" id="ahel:Q31a_16390"/>
<organism evidence="2 3">
    <name type="scientific">Aureliella helgolandensis</name>
    <dbReference type="NCBI Taxonomy" id="2527968"/>
    <lineage>
        <taxon>Bacteria</taxon>
        <taxon>Pseudomonadati</taxon>
        <taxon>Planctomycetota</taxon>
        <taxon>Planctomycetia</taxon>
        <taxon>Pirellulales</taxon>
        <taxon>Pirellulaceae</taxon>
        <taxon>Aureliella</taxon>
    </lineage>
</organism>
<accession>A0A518G420</accession>
<sequence>MKRSSAPGAVLVAVSKHECSIAKLRQSSTNVPSPKYHQVSPSKATMLHF</sequence>
<protein>
    <submittedName>
        <fullName evidence="2">Uncharacterized protein</fullName>
    </submittedName>
</protein>
<dbReference type="Proteomes" id="UP000318017">
    <property type="component" value="Chromosome"/>
</dbReference>
<keyword evidence="3" id="KW-1185">Reference proteome</keyword>
<reference evidence="2 3" key="1">
    <citation type="submission" date="2019-02" db="EMBL/GenBank/DDBJ databases">
        <title>Deep-cultivation of Planctomycetes and their phenomic and genomic characterization uncovers novel biology.</title>
        <authorList>
            <person name="Wiegand S."/>
            <person name="Jogler M."/>
            <person name="Boedeker C."/>
            <person name="Pinto D."/>
            <person name="Vollmers J."/>
            <person name="Rivas-Marin E."/>
            <person name="Kohn T."/>
            <person name="Peeters S.H."/>
            <person name="Heuer A."/>
            <person name="Rast P."/>
            <person name="Oberbeckmann S."/>
            <person name="Bunk B."/>
            <person name="Jeske O."/>
            <person name="Meyerdierks A."/>
            <person name="Storesund J.E."/>
            <person name="Kallscheuer N."/>
            <person name="Luecker S."/>
            <person name="Lage O.M."/>
            <person name="Pohl T."/>
            <person name="Merkel B.J."/>
            <person name="Hornburger P."/>
            <person name="Mueller R.-W."/>
            <person name="Bruemmer F."/>
            <person name="Labrenz M."/>
            <person name="Spormann A.M."/>
            <person name="Op den Camp H."/>
            <person name="Overmann J."/>
            <person name="Amann R."/>
            <person name="Jetten M.S.M."/>
            <person name="Mascher T."/>
            <person name="Medema M.H."/>
            <person name="Devos D.P."/>
            <person name="Kaster A.-K."/>
            <person name="Ovreas L."/>
            <person name="Rohde M."/>
            <person name="Galperin M.Y."/>
            <person name="Jogler C."/>
        </authorList>
    </citation>
    <scope>NUCLEOTIDE SEQUENCE [LARGE SCALE GENOMIC DNA]</scope>
    <source>
        <strain evidence="2 3">Q31a</strain>
    </source>
</reference>
<evidence type="ECO:0000313" key="2">
    <source>
        <dbReference type="EMBL" id="QDV23341.1"/>
    </source>
</evidence>
<evidence type="ECO:0000256" key="1">
    <source>
        <dbReference type="SAM" id="MobiDB-lite"/>
    </source>
</evidence>
<dbReference type="EMBL" id="CP036298">
    <property type="protein sequence ID" value="QDV23341.1"/>
    <property type="molecule type" value="Genomic_DNA"/>
</dbReference>
<evidence type="ECO:0000313" key="3">
    <source>
        <dbReference type="Proteomes" id="UP000318017"/>
    </source>
</evidence>
<name>A0A518G420_9BACT</name>
<dbReference type="AlphaFoldDB" id="A0A518G420"/>
<feature type="region of interest" description="Disordered" evidence="1">
    <location>
        <begin position="25"/>
        <end position="49"/>
    </location>
</feature>